<feature type="domain" description="SoxA A3" evidence="2">
    <location>
        <begin position="7"/>
        <end position="87"/>
    </location>
</feature>
<dbReference type="GO" id="GO:0016491">
    <property type="term" value="F:oxidoreductase activity"/>
    <property type="evidence" value="ECO:0007669"/>
    <property type="project" value="UniProtKB-KW"/>
</dbReference>
<protein>
    <submittedName>
        <fullName evidence="3">(2Fe-2S)-binding protein</fullName>
    </submittedName>
</protein>
<dbReference type="PANTHER" id="PTHR42949">
    <property type="entry name" value="ANAEROBIC GLYCEROL-3-PHOSPHATE DEHYDROGENASE SUBUNIT B"/>
    <property type="match status" value="1"/>
</dbReference>
<dbReference type="Gene3D" id="1.10.10.1100">
    <property type="entry name" value="BFD-like [2Fe-2S]-binding domain"/>
    <property type="match status" value="1"/>
</dbReference>
<keyword evidence="1" id="KW-0560">Oxidoreductase</keyword>
<evidence type="ECO:0000313" key="3">
    <source>
        <dbReference type="EMBL" id="NYB74152.1"/>
    </source>
</evidence>
<dbReference type="AlphaFoldDB" id="A0A974GW65"/>
<dbReference type="RefSeq" id="WP_179237841.1">
    <property type="nucleotide sequence ID" value="NZ_JACBNQ010000007.1"/>
</dbReference>
<dbReference type="InterPro" id="IPR041854">
    <property type="entry name" value="BFD-like_2Fe2S-bd_dom_sf"/>
</dbReference>
<comment type="caution">
    <text evidence="3">The sequence shown here is derived from an EMBL/GenBank/DDBJ whole genome shotgun (WGS) entry which is preliminary data.</text>
</comment>
<dbReference type="Proteomes" id="UP000611629">
    <property type="component" value="Unassembled WGS sequence"/>
</dbReference>
<keyword evidence="4" id="KW-1185">Reference proteome</keyword>
<reference evidence="3" key="1">
    <citation type="submission" date="2020-07" db="EMBL/GenBank/DDBJ databases">
        <title>Genomic analysis of a strain of Sedimentibacter Hydroxybenzoicus DSM7310.</title>
        <authorList>
            <person name="Ma S."/>
        </authorList>
    </citation>
    <scope>NUCLEOTIDE SEQUENCE</scope>
    <source>
        <strain evidence="3">DSM 7310</strain>
    </source>
</reference>
<gene>
    <name evidence="3" type="ORF">HZF24_08345</name>
</gene>
<sequence length="92" mass="10337">MDEKNIYLCRCENFTLKELHDLLDSGITSMEEIKRLSRGTMGPCQGKTCRDLIAKEIANYLNKDMSEIDMPTYRAPVKPVKLGEIAGGNKNA</sequence>
<evidence type="ECO:0000259" key="2">
    <source>
        <dbReference type="Pfam" id="PF17806"/>
    </source>
</evidence>
<proteinExistence type="predicted"/>
<dbReference type="PANTHER" id="PTHR42949:SF3">
    <property type="entry name" value="ANAEROBIC GLYCEROL-3-PHOSPHATE DEHYDROGENASE SUBUNIT B"/>
    <property type="match status" value="1"/>
</dbReference>
<organism evidence="3 4">
    <name type="scientific">Sedimentibacter hydroxybenzoicus DSM 7310</name>
    <dbReference type="NCBI Taxonomy" id="1123245"/>
    <lineage>
        <taxon>Bacteria</taxon>
        <taxon>Bacillati</taxon>
        <taxon>Bacillota</taxon>
        <taxon>Tissierellia</taxon>
        <taxon>Sedimentibacter</taxon>
    </lineage>
</organism>
<dbReference type="InterPro" id="IPR041117">
    <property type="entry name" value="SoxA_A3"/>
</dbReference>
<name>A0A974GW65_SEDHY</name>
<evidence type="ECO:0000313" key="4">
    <source>
        <dbReference type="Proteomes" id="UP000611629"/>
    </source>
</evidence>
<dbReference type="Pfam" id="PF17806">
    <property type="entry name" value="SO_alpha_A3"/>
    <property type="match status" value="1"/>
</dbReference>
<dbReference type="InterPro" id="IPR051691">
    <property type="entry name" value="Metab_Enz_Cyan_OpOx_G3PDH"/>
</dbReference>
<dbReference type="EMBL" id="JACBNQ010000007">
    <property type="protein sequence ID" value="NYB74152.1"/>
    <property type="molecule type" value="Genomic_DNA"/>
</dbReference>
<evidence type="ECO:0000256" key="1">
    <source>
        <dbReference type="ARBA" id="ARBA00023002"/>
    </source>
</evidence>
<accession>A0A974GW65</accession>